<sequence>MGKKSGKIEVPKKIMGFKLSKGTRKDIRKLLKMIGSPDKRQMAMTAAGGLVAYLTERFAAHELEKHHTPQQAH</sequence>
<dbReference type="OrthoDB" id="17995at361177"/>
<accession>A0A6I4UY97</accession>
<proteinExistence type="predicted"/>
<dbReference type="RefSeq" id="WP_160747670.1">
    <property type="nucleotide sequence ID" value="NZ_WTYK01000011.1"/>
</dbReference>
<dbReference type="AlphaFoldDB" id="A0A6I4UY97"/>
<dbReference type="EMBL" id="WTYK01000011">
    <property type="protein sequence ID" value="MXP42809.1"/>
    <property type="molecule type" value="Genomic_DNA"/>
</dbReference>
<dbReference type="Proteomes" id="UP000469159">
    <property type="component" value="Unassembled WGS sequence"/>
</dbReference>
<protein>
    <submittedName>
        <fullName evidence="1">Uncharacterized protein</fullName>
    </submittedName>
</protein>
<comment type="caution">
    <text evidence="1">The sequence shown here is derived from an EMBL/GenBank/DDBJ whole genome shotgun (WGS) entry which is preliminary data.</text>
</comment>
<keyword evidence="2" id="KW-1185">Reference proteome</keyword>
<reference evidence="1 2" key="1">
    <citation type="submission" date="2019-12" db="EMBL/GenBank/DDBJ databases">
        <title>Genomic-based taxomic classification of the family Erythrobacteraceae.</title>
        <authorList>
            <person name="Xu L."/>
        </authorList>
    </citation>
    <scope>NUCLEOTIDE SEQUENCE [LARGE SCALE GENOMIC DNA]</scope>
    <source>
        <strain evidence="1 2">MCCC 1K02066</strain>
    </source>
</reference>
<evidence type="ECO:0000313" key="1">
    <source>
        <dbReference type="EMBL" id="MXP42809.1"/>
    </source>
</evidence>
<evidence type="ECO:0000313" key="2">
    <source>
        <dbReference type="Proteomes" id="UP000469159"/>
    </source>
</evidence>
<organism evidence="1 2">
    <name type="scientific">Croceibacterium soli</name>
    <dbReference type="NCBI Taxonomy" id="1739690"/>
    <lineage>
        <taxon>Bacteria</taxon>
        <taxon>Pseudomonadati</taxon>
        <taxon>Pseudomonadota</taxon>
        <taxon>Alphaproteobacteria</taxon>
        <taxon>Sphingomonadales</taxon>
        <taxon>Erythrobacteraceae</taxon>
        <taxon>Croceibacterium</taxon>
    </lineage>
</organism>
<gene>
    <name evidence="1" type="ORF">GRI75_14275</name>
</gene>
<name>A0A6I4UY97_9SPHN</name>